<sequence>MRKSTLTAALSVLALASGCSMNPKLDIPAPPVAAQFAGADKAEPESAATIPWRQMFGDARLQAIIALALENNRDLRVTTLNVEAARSQFRMARGAQLPSIDANGSYTRQRIPLETAGAGLGLPSDGAAPSGIEFGQYSANVALTAFEIDLFGRLRSQSEAAFERYLASDEGRRAARIALIGAVVDAYLAERLAVEQLALTERTLIDWRESARITGLLREARQASGLEVSQADGLVRQAEADLQARLRAQAQATNALQLLTGAPLPADLPPPVSLLEQPILTQLPAGLPSDLLTNRPDIRQAERELVAANADIGAARAAFFPRLSITGLLGVTSLAFDRLFDTDNGNWSFSPQISQPIFRGGSLQGELRLAEVRKSIAIAQYEQVIQAAFREVSDGLAGRATYGKQSDAQQAAADAAARRVELSNLRYRAGVDSRLELLDAQRSLYSARQTYLDLRREELSSATGLYRALGGGEGEE</sequence>
<dbReference type="NCBIfam" id="TIGR01845">
    <property type="entry name" value="outer_NodT"/>
    <property type="match status" value="1"/>
</dbReference>
<dbReference type="RefSeq" id="WP_161391205.1">
    <property type="nucleotide sequence ID" value="NZ_JBHSCP010000001.1"/>
</dbReference>
<evidence type="ECO:0000313" key="3">
    <source>
        <dbReference type="EMBL" id="MXO99489.1"/>
    </source>
</evidence>
<keyword evidence="2" id="KW-0472">Membrane</keyword>
<keyword evidence="2" id="KW-0812">Transmembrane</keyword>
<organism evidence="3 4">
    <name type="scientific">Croceibacterium xixiisoli</name>
    <dbReference type="NCBI Taxonomy" id="1476466"/>
    <lineage>
        <taxon>Bacteria</taxon>
        <taxon>Pseudomonadati</taxon>
        <taxon>Pseudomonadota</taxon>
        <taxon>Alphaproteobacteria</taxon>
        <taxon>Sphingomonadales</taxon>
        <taxon>Erythrobacteraceae</taxon>
        <taxon>Croceibacterium</taxon>
    </lineage>
</organism>
<keyword evidence="2" id="KW-0449">Lipoprotein</keyword>
<gene>
    <name evidence="3" type="ORF">GRI97_10865</name>
</gene>
<dbReference type="InterPro" id="IPR010131">
    <property type="entry name" value="MdtP/NodT-like"/>
</dbReference>
<evidence type="ECO:0000256" key="2">
    <source>
        <dbReference type="RuleBase" id="RU362097"/>
    </source>
</evidence>
<name>A0A6I4TWA0_9SPHN</name>
<comment type="caution">
    <text evidence="3">The sequence shown here is derived from an EMBL/GenBank/DDBJ whole genome shotgun (WGS) entry which is preliminary data.</text>
</comment>
<keyword evidence="2" id="KW-0732">Signal</keyword>
<comment type="similarity">
    <text evidence="1 2">Belongs to the outer membrane factor (OMF) (TC 1.B.17) family.</text>
</comment>
<dbReference type="AlphaFoldDB" id="A0A6I4TWA0"/>
<evidence type="ECO:0000313" key="4">
    <source>
        <dbReference type="Proteomes" id="UP000469430"/>
    </source>
</evidence>
<reference evidence="3 4" key="1">
    <citation type="submission" date="2019-12" db="EMBL/GenBank/DDBJ databases">
        <title>Genomic-based taxomic classification of the family Erythrobacteraceae.</title>
        <authorList>
            <person name="Xu L."/>
        </authorList>
    </citation>
    <scope>NUCLEOTIDE SEQUENCE [LARGE SCALE GENOMIC DNA]</scope>
    <source>
        <strain evidence="3 4">S36</strain>
    </source>
</reference>
<dbReference type="PANTHER" id="PTHR30203:SF32">
    <property type="entry name" value="CATION EFFLUX SYSTEM PROTEIN CUSC"/>
    <property type="match status" value="1"/>
</dbReference>
<dbReference type="Pfam" id="PF02321">
    <property type="entry name" value="OEP"/>
    <property type="match status" value="2"/>
</dbReference>
<dbReference type="PROSITE" id="PS51257">
    <property type="entry name" value="PROKAR_LIPOPROTEIN"/>
    <property type="match status" value="1"/>
</dbReference>
<dbReference type="PANTHER" id="PTHR30203">
    <property type="entry name" value="OUTER MEMBRANE CATION EFFLUX PROTEIN"/>
    <property type="match status" value="1"/>
</dbReference>
<dbReference type="GO" id="GO:0005886">
    <property type="term" value="C:plasma membrane"/>
    <property type="evidence" value="ECO:0007669"/>
    <property type="project" value="UniProtKB-SubCell"/>
</dbReference>
<comment type="subcellular location">
    <subcellularLocation>
        <location evidence="2">Cell membrane</location>
        <topology evidence="2">Lipid-anchor</topology>
    </subcellularLocation>
</comment>
<dbReference type="Gene3D" id="2.20.200.10">
    <property type="entry name" value="Outer membrane efflux proteins (OEP)"/>
    <property type="match status" value="1"/>
</dbReference>
<keyword evidence="2" id="KW-1134">Transmembrane beta strand</keyword>
<dbReference type="GO" id="GO:0015562">
    <property type="term" value="F:efflux transmembrane transporter activity"/>
    <property type="evidence" value="ECO:0007669"/>
    <property type="project" value="InterPro"/>
</dbReference>
<dbReference type="EMBL" id="WTYJ01000002">
    <property type="protein sequence ID" value="MXO99489.1"/>
    <property type="molecule type" value="Genomic_DNA"/>
</dbReference>
<protein>
    <submittedName>
        <fullName evidence="3">Efflux transporter outer membrane subunit</fullName>
    </submittedName>
</protein>
<evidence type="ECO:0000256" key="1">
    <source>
        <dbReference type="ARBA" id="ARBA00007613"/>
    </source>
</evidence>
<feature type="chain" id="PRO_5026370987" evidence="2">
    <location>
        <begin position="22"/>
        <end position="476"/>
    </location>
</feature>
<proteinExistence type="inferred from homology"/>
<dbReference type="Proteomes" id="UP000469430">
    <property type="component" value="Unassembled WGS sequence"/>
</dbReference>
<dbReference type="SUPFAM" id="SSF56954">
    <property type="entry name" value="Outer membrane efflux proteins (OEP)"/>
    <property type="match status" value="1"/>
</dbReference>
<dbReference type="OrthoDB" id="9783100at2"/>
<keyword evidence="2" id="KW-0564">Palmitate</keyword>
<accession>A0A6I4TWA0</accession>
<dbReference type="Gene3D" id="1.20.1600.10">
    <property type="entry name" value="Outer membrane efflux proteins (OEP)"/>
    <property type="match status" value="1"/>
</dbReference>
<feature type="signal peptide" evidence="2">
    <location>
        <begin position="1"/>
        <end position="21"/>
    </location>
</feature>
<dbReference type="InterPro" id="IPR003423">
    <property type="entry name" value="OMP_efflux"/>
</dbReference>
<keyword evidence="4" id="KW-1185">Reference proteome</keyword>